<accession>A0A450T537</accession>
<sequence>MVGFKVTVRRSVARDLRRIPKKELARILERIASLAMEPRPPGAEKLSGQERYRLRQGVYRIVYEIKDKELLIVVIKVGHRRDVYKSIQ</sequence>
<dbReference type="PANTHER" id="PTHR35601">
    <property type="entry name" value="TOXIN RELE"/>
    <property type="match status" value="1"/>
</dbReference>
<dbReference type="EMBL" id="CAADEY010000091">
    <property type="protein sequence ID" value="VFJ61762.1"/>
    <property type="molecule type" value="Genomic_DNA"/>
</dbReference>
<dbReference type="InterPro" id="IPR007712">
    <property type="entry name" value="RelE/ParE_toxin"/>
</dbReference>
<evidence type="ECO:0000313" key="3">
    <source>
        <dbReference type="EMBL" id="VFJ61762.1"/>
    </source>
</evidence>
<proteinExistence type="inferred from homology"/>
<comment type="similarity">
    <text evidence="1">Belongs to the RelE toxin family.</text>
</comment>
<dbReference type="Pfam" id="PF05016">
    <property type="entry name" value="ParE_toxin"/>
    <property type="match status" value="1"/>
</dbReference>
<dbReference type="Gene3D" id="3.30.2310.20">
    <property type="entry name" value="RelE-like"/>
    <property type="match status" value="1"/>
</dbReference>
<reference evidence="3" key="1">
    <citation type="submission" date="2019-02" db="EMBL/GenBank/DDBJ databases">
        <authorList>
            <person name="Gruber-Vodicka R. H."/>
            <person name="Seah K. B. B."/>
        </authorList>
    </citation>
    <scope>NUCLEOTIDE SEQUENCE</scope>
    <source>
        <strain evidence="3">BECK_DK161</strain>
    </source>
</reference>
<name>A0A450T537_9GAMM</name>
<evidence type="ECO:0000256" key="1">
    <source>
        <dbReference type="ARBA" id="ARBA00006226"/>
    </source>
</evidence>
<protein>
    <submittedName>
        <fullName evidence="3">mRNA interferase RelE/StbE</fullName>
    </submittedName>
</protein>
<keyword evidence="2" id="KW-1277">Toxin-antitoxin system</keyword>
<dbReference type="AlphaFoldDB" id="A0A450T537"/>
<organism evidence="3">
    <name type="scientific">Candidatus Kentrum sp. DK</name>
    <dbReference type="NCBI Taxonomy" id="2126562"/>
    <lineage>
        <taxon>Bacteria</taxon>
        <taxon>Pseudomonadati</taxon>
        <taxon>Pseudomonadota</taxon>
        <taxon>Gammaproteobacteria</taxon>
        <taxon>Candidatus Kentrum</taxon>
    </lineage>
</organism>
<dbReference type="InterPro" id="IPR035093">
    <property type="entry name" value="RelE/ParE_toxin_dom_sf"/>
</dbReference>
<gene>
    <name evidence="3" type="ORF">BECKDK2373C_GA0170839_10918</name>
</gene>
<dbReference type="PANTHER" id="PTHR35601:SF1">
    <property type="entry name" value="TOXIN RELE"/>
    <property type="match status" value="1"/>
</dbReference>
<dbReference type="SUPFAM" id="SSF143011">
    <property type="entry name" value="RelE-like"/>
    <property type="match status" value="1"/>
</dbReference>
<evidence type="ECO:0000256" key="2">
    <source>
        <dbReference type="ARBA" id="ARBA00022649"/>
    </source>
</evidence>